<protein>
    <submittedName>
        <fullName evidence="2">Uncharacterized protein</fullName>
    </submittedName>
</protein>
<name>A0A5B8JDP2_9ACTN</name>
<feature type="region of interest" description="Disordered" evidence="1">
    <location>
        <begin position="64"/>
        <end position="99"/>
    </location>
</feature>
<evidence type="ECO:0000256" key="1">
    <source>
        <dbReference type="SAM" id="MobiDB-lite"/>
    </source>
</evidence>
<feature type="compositionally biased region" description="Gly residues" evidence="1">
    <location>
        <begin position="80"/>
        <end position="93"/>
    </location>
</feature>
<gene>
    <name evidence="2" type="ORF">FQU76_04045</name>
</gene>
<dbReference type="RefSeq" id="WP_146479136.1">
    <property type="nucleotide sequence ID" value="NZ_CP042266.1"/>
</dbReference>
<keyword evidence="3" id="KW-1185">Reference proteome</keyword>
<dbReference type="AlphaFoldDB" id="A0A5B8JDP2"/>
<dbReference type="EMBL" id="CP042266">
    <property type="protein sequence ID" value="QDY75830.1"/>
    <property type="molecule type" value="Genomic_DNA"/>
</dbReference>
<proteinExistence type="predicted"/>
<dbReference type="KEGG" id="sqz:FQU76_04045"/>
<reference evidence="2 3" key="1">
    <citation type="submission" date="2019-07" db="EMBL/GenBank/DDBJ databases">
        <authorList>
            <person name="Zhu P."/>
        </authorList>
    </citation>
    <scope>NUCLEOTIDE SEQUENCE [LARGE SCALE GENOMIC DNA]</scope>
    <source>
        <strain evidence="2 3">SSL-25</strain>
    </source>
</reference>
<sequence>MERPLLSLRATLILLLGVLAGLGAGVLAGAAGENTARSVLCGLAATALAVPFFDKLVGLEEQRSAGAPPLADGPADALPGPGGTGAAGVTGADGGDRRG</sequence>
<dbReference type="Proteomes" id="UP000320580">
    <property type="component" value="Chromosome"/>
</dbReference>
<organism evidence="2 3">
    <name type="scientific">Streptomyces qinzhouensis</name>
    <dbReference type="NCBI Taxonomy" id="2599401"/>
    <lineage>
        <taxon>Bacteria</taxon>
        <taxon>Bacillati</taxon>
        <taxon>Actinomycetota</taxon>
        <taxon>Actinomycetes</taxon>
        <taxon>Kitasatosporales</taxon>
        <taxon>Streptomycetaceae</taxon>
        <taxon>Streptomyces</taxon>
    </lineage>
</organism>
<feature type="compositionally biased region" description="Low complexity" evidence="1">
    <location>
        <begin position="65"/>
        <end position="79"/>
    </location>
</feature>
<dbReference type="OrthoDB" id="4327483at2"/>
<evidence type="ECO:0000313" key="3">
    <source>
        <dbReference type="Proteomes" id="UP000320580"/>
    </source>
</evidence>
<evidence type="ECO:0000313" key="2">
    <source>
        <dbReference type="EMBL" id="QDY75830.1"/>
    </source>
</evidence>
<accession>A0A5B8JDP2</accession>